<organism evidence="2 3">
    <name type="scientific">Portunus trituberculatus</name>
    <name type="common">Swimming crab</name>
    <name type="synonym">Neptunus trituberculatus</name>
    <dbReference type="NCBI Taxonomy" id="210409"/>
    <lineage>
        <taxon>Eukaryota</taxon>
        <taxon>Metazoa</taxon>
        <taxon>Ecdysozoa</taxon>
        <taxon>Arthropoda</taxon>
        <taxon>Crustacea</taxon>
        <taxon>Multicrustacea</taxon>
        <taxon>Malacostraca</taxon>
        <taxon>Eumalacostraca</taxon>
        <taxon>Eucarida</taxon>
        <taxon>Decapoda</taxon>
        <taxon>Pleocyemata</taxon>
        <taxon>Brachyura</taxon>
        <taxon>Eubrachyura</taxon>
        <taxon>Portunoidea</taxon>
        <taxon>Portunidae</taxon>
        <taxon>Portuninae</taxon>
        <taxon>Portunus</taxon>
    </lineage>
</organism>
<proteinExistence type="predicted"/>
<dbReference type="Proteomes" id="UP000324222">
    <property type="component" value="Unassembled WGS sequence"/>
</dbReference>
<dbReference type="EMBL" id="VSRR010003609">
    <property type="protein sequence ID" value="MPC36797.1"/>
    <property type="molecule type" value="Genomic_DNA"/>
</dbReference>
<evidence type="ECO:0000256" key="1">
    <source>
        <dbReference type="SAM" id="MobiDB-lite"/>
    </source>
</evidence>
<evidence type="ECO:0000313" key="3">
    <source>
        <dbReference type="Proteomes" id="UP000324222"/>
    </source>
</evidence>
<protein>
    <submittedName>
        <fullName evidence="2">Uncharacterized protein</fullName>
    </submittedName>
</protein>
<accession>A0A5B7EUA4</accession>
<reference evidence="2 3" key="1">
    <citation type="submission" date="2019-05" db="EMBL/GenBank/DDBJ databases">
        <title>Another draft genome of Portunus trituberculatus and its Hox gene families provides insights of decapod evolution.</title>
        <authorList>
            <person name="Jeong J.-H."/>
            <person name="Song I."/>
            <person name="Kim S."/>
            <person name="Choi T."/>
            <person name="Kim D."/>
            <person name="Ryu S."/>
            <person name="Kim W."/>
        </authorList>
    </citation>
    <scope>NUCLEOTIDE SEQUENCE [LARGE SCALE GENOMIC DNA]</scope>
    <source>
        <tissue evidence="2">Muscle</tissue>
    </source>
</reference>
<gene>
    <name evidence="2" type="ORF">E2C01_030264</name>
</gene>
<feature type="region of interest" description="Disordered" evidence="1">
    <location>
        <begin position="48"/>
        <end position="75"/>
    </location>
</feature>
<keyword evidence="3" id="KW-1185">Reference proteome</keyword>
<comment type="caution">
    <text evidence="2">The sequence shown here is derived from an EMBL/GenBank/DDBJ whole genome shotgun (WGS) entry which is preliminary data.</text>
</comment>
<sequence length="75" mass="8349">MCPSTEEVKAAQEEAKPLSLKCAELTLKFWCHSLKDSQRIQSYRFASNGRTLKNPSLHPRDTASNTTSAGPSLFH</sequence>
<dbReference type="AlphaFoldDB" id="A0A5B7EUA4"/>
<feature type="compositionally biased region" description="Polar residues" evidence="1">
    <location>
        <begin position="62"/>
        <end position="75"/>
    </location>
</feature>
<name>A0A5B7EUA4_PORTR</name>
<evidence type="ECO:0000313" key="2">
    <source>
        <dbReference type="EMBL" id="MPC36797.1"/>
    </source>
</evidence>